<feature type="region of interest" description="Disordered" evidence="18">
    <location>
        <begin position="1"/>
        <end position="49"/>
    </location>
</feature>
<dbReference type="GO" id="GO:0005952">
    <property type="term" value="C:cAMP-dependent protein kinase complex"/>
    <property type="evidence" value="ECO:0007669"/>
    <property type="project" value="TreeGrafter"/>
</dbReference>
<dbReference type="SUPFAM" id="SSF56112">
    <property type="entry name" value="Protein kinase-like (PK-like)"/>
    <property type="match status" value="1"/>
</dbReference>
<feature type="domain" description="Cyclic nucleotide-binding" evidence="20">
    <location>
        <begin position="494"/>
        <end position="526"/>
    </location>
</feature>
<dbReference type="InterPro" id="IPR000222">
    <property type="entry name" value="PP2C_BS"/>
</dbReference>
<dbReference type="SUPFAM" id="SSF81606">
    <property type="entry name" value="PP2C-like"/>
    <property type="match status" value="1"/>
</dbReference>
<protein>
    <recommendedName>
        <fullName evidence="14">cGMP-dependent protein kinase</fullName>
        <ecNumber evidence="3">3.1.3.16</ecNumber>
    </recommendedName>
</protein>
<keyword evidence="10" id="KW-0067">ATP-binding</keyword>
<keyword evidence="7" id="KW-0547">Nucleotide-binding</keyword>
<dbReference type="PROSITE" id="PS01032">
    <property type="entry name" value="PPM_1"/>
    <property type="match status" value="1"/>
</dbReference>
<keyword evidence="12 17" id="KW-0904">Protein phosphatase</keyword>
<evidence type="ECO:0000256" key="11">
    <source>
        <dbReference type="ARBA" id="ARBA00022842"/>
    </source>
</evidence>
<dbReference type="SUPFAM" id="SSF51206">
    <property type="entry name" value="cAMP-binding domain-like"/>
    <property type="match status" value="2"/>
</dbReference>
<keyword evidence="9 17" id="KW-0378">Hydrolase</keyword>
<dbReference type="PANTHER" id="PTHR24353:SF37">
    <property type="entry name" value="CAMP-DEPENDENT PROTEIN KINASE CATALYTIC SUBUNIT PRKX"/>
    <property type="match status" value="1"/>
</dbReference>
<dbReference type="Proteomes" id="UP000195557">
    <property type="component" value="Unassembled WGS sequence"/>
</dbReference>
<gene>
    <name evidence="22" type="ORF">BE221DRAFT_194506</name>
</gene>
<evidence type="ECO:0000256" key="13">
    <source>
        <dbReference type="ARBA" id="ARBA00023211"/>
    </source>
</evidence>
<dbReference type="Pfam" id="PF00027">
    <property type="entry name" value="cNMP_binding"/>
    <property type="match status" value="1"/>
</dbReference>
<evidence type="ECO:0000256" key="1">
    <source>
        <dbReference type="ARBA" id="ARBA00001936"/>
    </source>
</evidence>
<dbReference type="Gene3D" id="2.60.120.10">
    <property type="entry name" value="Jelly Rolls"/>
    <property type="match status" value="2"/>
</dbReference>
<comment type="similarity">
    <text evidence="17">Belongs to the PP2C family.</text>
</comment>
<keyword evidence="6" id="KW-0479">Metal-binding</keyword>
<evidence type="ECO:0000256" key="7">
    <source>
        <dbReference type="ARBA" id="ARBA00022741"/>
    </source>
</evidence>
<comment type="cofactor">
    <cofactor evidence="1">
        <name>Mn(2+)</name>
        <dbReference type="ChEBI" id="CHEBI:29035"/>
    </cofactor>
</comment>
<evidence type="ECO:0000256" key="17">
    <source>
        <dbReference type="RuleBase" id="RU003465"/>
    </source>
</evidence>
<organism evidence="22">
    <name type="scientific">Ostreococcus tauri</name>
    <name type="common">Marine green alga</name>
    <dbReference type="NCBI Taxonomy" id="70448"/>
    <lineage>
        <taxon>Eukaryota</taxon>
        <taxon>Viridiplantae</taxon>
        <taxon>Chlorophyta</taxon>
        <taxon>Mamiellophyceae</taxon>
        <taxon>Mamiellales</taxon>
        <taxon>Bathycoccaceae</taxon>
        <taxon>Ostreococcus</taxon>
    </lineage>
</organism>
<keyword evidence="13" id="KW-0464">Manganese</keyword>
<evidence type="ECO:0000256" key="12">
    <source>
        <dbReference type="ARBA" id="ARBA00022912"/>
    </source>
</evidence>
<evidence type="ECO:0000256" key="3">
    <source>
        <dbReference type="ARBA" id="ARBA00013081"/>
    </source>
</evidence>
<dbReference type="GO" id="GO:0004722">
    <property type="term" value="F:protein serine/threonine phosphatase activity"/>
    <property type="evidence" value="ECO:0007669"/>
    <property type="project" value="UniProtKB-EC"/>
</dbReference>
<dbReference type="Gene3D" id="3.60.40.10">
    <property type="entry name" value="PPM-type phosphatase domain"/>
    <property type="match status" value="1"/>
</dbReference>
<dbReference type="SMART" id="SM00332">
    <property type="entry name" value="PP2Cc"/>
    <property type="match status" value="1"/>
</dbReference>
<dbReference type="Pfam" id="PF00069">
    <property type="entry name" value="Pkinase"/>
    <property type="match status" value="1"/>
</dbReference>
<dbReference type="PROSITE" id="PS50011">
    <property type="entry name" value="PROTEIN_KINASE_DOM"/>
    <property type="match status" value="1"/>
</dbReference>
<dbReference type="CDD" id="cd00143">
    <property type="entry name" value="PP2Cc"/>
    <property type="match status" value="1"/>
</dbReference>
<dbReference type="InterPro" id="IPR011009">
    <property type="entry name" value="Kinase-like_dom_sf"/>
</dbReference>
<evidence type="ECO:0000256" key="6">
    <source>
        <dbReference type="ARBA" id="ARBA00022723"/>
    </source>
</evidence>
<dbReference type="Gene3D" id="1.10.510.10">
    <property type="entry name" value="Transferase(Phosphotransferase) domain 1"/>
    <property type="match status" value="1"/>
</dbReference>
<feature type="compositionally biased region" description="Low complexity" evidence="18">
    <location>
        <begin position="36"/>
        <end position="49"/>
    </location>
</feature>
<dbReference type="EMBL" id="KZ155831">
    <property type="protein sequence ID" value="OUS43584.1"/>
    <property type="molecule type" value="Genomic_DNA"/>
</dbReference>
<evidence type="ECO:0000259" key="20">
    <source>
        <dbReference type="PROSITE" id="PS50042"/>
    </source>
</evidence>
<dbReference type="InterPro" id="IPR018490">
    <property type="entry name" value="cNMP-bd_dom_sf"/>
</dbReference>
<keyword evidence="4" id="KW-0723">Serine/threonine-protein kinase</keyword>
<dbReference type="PANTHER" id="PTHR24353">
    <property type="entry name" value="CYCLIC NUCLEOTIDE-DEPENDENT PROTEIN KINASE"/>
    <property type="match status" value="1"/>
</dbReference>
<dbReference type="eggNOG" id="KOG0698">
    <property type="taxonomic scope" value="Eukaryota"/>
</dbReference>
<evidence type="ECO:0000256" key="18">
    <source>
        <dbReference type="SAM" id="MobiDB-lite"/>
    </source>
</evidence>
<dbReference type="SMART" id="SM00100">
    <property type="entry name" value="cNMP"/>
    <property type="match status" value="2"/>
</dbReference>
<evidence type="ECO:0000256" key="2">
    <source>
        <dbReference type="ARBA" id="ARBA00001946"/>
    </source>
</evidence>
<feature type="domain" description="Cyclic nucleotide-binding" evidence="20">
    <location>
        <begin position="633"/>
        <end position="750"/>
    </location>
</feature>
<evidence type="ECO:0000256" key="10">
    <source>
        <dbReference type="ARBA" id="ARBA00022840"/>
    </source>
</evidence>
<dbReference type="PROSITE" id="PS50042">
    <property type="entry name" value="CNMP_BINDING_3"/>
    <property type="match status" value="2"/>
</dbReference>
<evidence type="ECO:0000313" key="22">
    <source>
        <dbReference type="EMBL" id="OUS43584.1"/>
    </source>
</evidence>
<name>A0A1Y5I5U0_OSTTA</name>
<feature type="domain" description="PPM-type phosphatase" evidence="21">
    <location>
        <begin position="92"/>
        <end position="385"/>
    </location>
</feature>
<dbReference type="GO" id="GO:0046872">
    <property type="term" value="F:metal ion binding"/>
    <property type="evidence" value="ECO:0007669"/>
    <property type="project" value="UniProtKB-KW"/>
</dbReference>
<evidence type="ECO:0000256" key="4">
    <source>
        <dbReference type="ARBA" id="ARBA00022527"/>
    </source>
</evidence>
<dbReference type="SMART" id="SM00220">
    <property type="entry name" value="S_TKc"/>
    <property type="match status" value="1"/>
</dbReference>
<dbReference type="InterPro" id="IPR036457">
    <property type="entry name" value="PPM-type-like_dom_sf"/>
</dbReference>
<feature type="compositionally biased region" description="Polar residues" evidence="18">
    <location>
        <begin position="1"/>
        <end position="15"/>
    </location>
</feature>
<dbReference type="Pfam" id="PF00481">
    <property type="entry name" value="PP2C"/>
    <property type="match status" value="1"/>
</dbReference>
<comment type="catalytic activity">
    <reaction evidence="16">
        <text>O-phospho-L-threonyl-[protein] + H2O = L-threonyl-[protein] + phosphate</text>
        <dbReference type="Rhea" id="RHEA:47004"/>
        <dbReference type="Rhea" id="RHEA-COMP:11060"/>
        <dbReference type="Rhea" id="RHEA-COMP:11605"/>
        <dbReference type="ChEBI" id="CHEBI:15377"/>
        <dbReference type="ChEBI" id="CHEBI:30013"/>
        <dbReference type="ChEBI" id="CHEBI:43474"/>
        <dbReference type="ChEBI" id="CHEBI:61977"/>
        <dbReference type="EC" id="3.1.3.16"/>
    </reaction>
</comment>
<evidence type="ECO:0000256" key="8">
    <source>
        <dbReference type="ARBA" id="ARBA00022777"/>
    </source>
</evidence>
<accession>A0A1Y5I5U0</accession>
<evidence type="ECO:0000259" key="21">
    <source>
        <dbReference type="PROSITE" id="PS51746"/>
    </source>
</evidence>
<sequence length="1118" mass="122680">MGCASSATAEGTSKDGTAVVRSPERASTSANDASKTKQSQSKSPSVSYQVRLRGGPLTQDEYNARLTGVHGANAIDVAFKGESGEARSYTLRYALCSQRGYYPEAPNKRNQDASVCARNFRGKKDELLFGVFDGHGEFGTECAEFACERLPMEIATRGFGNVSAYEAAFRATNAGLRASDVDDSLSGTTAVIAHIKGRDMYVMNCGDSRATMAMATRNVKGEVTGVDTVDLSSDQTPFRADECERVKREGARVLTLDQLEGFKDPAVQCWGTEQDDDGDPPRLWAKNGMYPGTAFTRSIGDAVAERIGVISTPEIEHVRLSEDTKAVIIASDGVFEFIPSTSVVKAATSTKDPQQSAIALVVESYKLWLQYETRTDDITVIVILIEDFLEEEQQEIAPVTPLKSVQSVGALFNFPDRMDPLSSPFPSSARPRRRVMPTFTMQTRRSYRVVHPYGVPSDITLQDGSPLEEQMGDLSIAISSDRSPLISIIRQSFLFYDAPEHLLEQVAKVMYKKRFENGDVIVTQNDKNCVRALYVVQSGTLTGRDNVQWVENEGDDNAKKKQTEKLRAYGRDGDRMCFNEQCMAHAQMPHETVTATSDGVLWVLDFAAYVTITREANERSVDMLTRVLRGVDALKPVSLSDLRRVAAKIVLNRANSLVKTAKDQLIANQGQILTAMHVMNKGEVACTVRSNARDESEPPRVVLKLTVGQYFGERALLSAAGAPCATNIQSLSDDVQVWKVTREDISSVTGSEVIMRTSSALERTASSERLLAPRTSAGLDIPHERRLSFGDDDRATREALYMTLLGHMRETKGMHKEATVQISLARTESLSRVEGVLRERKIITALTAGSTLPPSFIPTPGIPSRDASFISIPYPFVPRCALEAVIACGGGSNIEVVRYYIASLVVVLEYMHSMDIVFRGMDPETMVIDERGMLRLTDFRFAKRLSVTDKTPGRTYTVCGAAAYMAPEVVRGLGHDERADWFSLGVFIAHLLRGAPPFGMTVGHKTYEAICMCDLASAFPASIDKKIPEAEILARCLLVVDPDSRLHSASSVKQCDLLCDVDWDALANQPPPKAVETLTRSAYRGRGVPPIRDATEPQNVVERTAWVDTFMALDSIAP</sequence>
<dbReference type="Gene3D" id="3.30.200.20">
    <property type="entry name" value="Phosphorylase Kinase, domain 1"/>
    <property type="match status" value="1"/>
</dbReference>
<dbReference type="CDD" id="cd00038">
    <property type="entry name" value="CAP_ED"/>
    <property type="match status" value="2"/>
</dbReference>
<evidence type="ECO:0000256" key="9">
    <source>
        <dbReference type="ARBA" id="ARBA00022801"/>
    </source>
</evidence>
<evidence type="ECO:0000256" key="5">
    <source>
        <dbReference type="ARBA" id="ARBA00022679"/>
    </source>
</evidence>
<comment type="cofactor">
    <cofactor evidence="2">
        <name>Mg(2+)</name>
        <dbReference type="ChEBI" id="CHEBI:18420"/>
    </cofactor>
</comment>
<dbReference type="eggNOG" id="KOG0614">
    <property type="taxonomic scope" value="Eukaryota"/>
</dbReference>
<dbReference type="FunFam" id="3.60.40.10:FF:000007">
    <property type="entry name" value="Phosphatase 2C and cyclic nucleotide-binding/kinase domain-containing protein"/>
    <property type="match status" value="1"/>
</dbReference>
<keyword evidence="8" id="KW-0418">Kinase</keyword>
<evidence type="ECO:0000256" key="16">
    <source>
        <dbReference type="ARBA" id="ARBA00048336"/>
    </source>
</evidence>
<evidence type="ECO:0000256" key="15">
    <source>
        <dbReference type="ARBA" id="ARBA00047761"/>
    </source>
</evidence>
<dbReference type="PROSITE" id="PS51746">
    <property type="entry name" value="PPM_2"/>
    <property type="match status" value="1"/>
</dbReference>
<comment type="catalytic activity">
    <reaction evidence="15">
        <text>O-phospho-L-seryl-[protein] + H2O = L-seryl-[protein] + phosphate</text>
        <dbReference type="Rhea" id="RHEA:20629"/>
        <dbReference type="Rhea" id="RHEA-COMP:9863"/>
        <dbReference type="Rhea" id="RHEA-COMP:11604"/>
        <dbReference type="ChEBI" id="CHEBI:15377"/>
        <dbReference type="ChEBI" id="CHEBI:29999"/>
        <dbReference type="ChEBI" id="CHEBI:43474"/>
        <dbReference type="ChEBI" id="CHEBI:83421"/>
        <dbReference type="EC" id="3.1.3.16"/>
    </reaction>
</comment>
<keyword evidence="5" id="KW-0808">Transferase</keyword>
<dbReference type="GO" id="GO:0004691">
    <property type="term" value="F:cAMP-dependent protein kinase activity"/>
    <property type="evidence" value="ECO:0007669"/>
    <property type="project" value="TreeGrafter"/>
</dbReference>
<evidence type="ECO:0000256" key="14">
    <source>
        <dbReference type="ARBA" id="ARBA00024113"/>
    </source>
</evidence>
<keyword evidence="11" id="KW-0460">Magnesium</keyword>
<dbReference type="InterPro" id="IPR001932">
    <property type="entry name" value="PPM-type_phosphatase-like_dom"/>
</dbReference>
<dbReference type="EC" id="3.1.3.16" evidence="3"/>
<feature type="domain" description="Protein kinase" evidence="19">
    <location>
        <begin position="781"/>
        <end position="1058"/>
    </location>
</feature>
<dbReference type="GO" id="GO:0005524">
    <property type="term" value="F:ATP binding"/>
    <property type="evidence" value="ECO:0007669"/>
    <property type="project" value="UniProtKB-KW"/>
</dbReference>
<dbReference type="InterPro" id="IPR000595">
    <property type="entry name" value="cNMP-bd_dom"/>
</dbReference>
<proteinExistence type="inferred from homology"/>
<dbReference type="InterPro" id="IPR014710">
    <property type="entry name" value="RmlC-like_jellyroll"/>
</dbReference>
<dbReference type="AlphaFoldDB" id="A0A1Y5I5U0"/>
<dbReference type="InterPro" id="IPR000719">
    <property type="entry name" value="Prot_kinase_dom"/>
</dbReference>
<reference evidence="22" key="1">
    <citation type="submission" date="2017-04" db="EMBL/GenBank/DDBJ databases">
        <title>Population genomics of picophytoplankton unveils novel chromosome hypervariability.</title>
        <authorList>
            <consortium name="DOE Joint Genome Institute"/>
            <person name="Blanc-Mathieu R."/>
            <person name="Krasovec M."/>
            <person name="Hebrard M."/>
            <person name="Yau S."/>
            <person name="Desgranges E."/>
            <person name="Martin J."/>
            <person name="Schackwitz W."/>
            <person name="Kuo A."/>
            <person name="Salin G."/>
            <person name="Donnadieu C."/>
            <person name="Desdevises Y."/>
            <person name="Sanchez-Ferandin S."/>
            <person name="Moreau H."/>
            <person name="Rivals E."/>
            <person name="Grigoriev I.V."/>
            <person name="Grimsley N."/>
            <person name="Eyre-Walker A."/>
            <person name="Piganeau G."/>
        </authorList>
    </citation>
    <scope>NUCLEOTIDE SEQUENCE [LARGE SCALE GENOMIC DNA]</scope>
    <source>
        <strain evidence="22">RCC 1115</strain>
    </source>
</reference>
<evidence type="ECO:0000259" key="19">
    <source>
        <dbReference type="PROSITE" id="PS50011"/>
    </source>
</evidence>